<proteinExistence type="predicted"/>
<gene>
    <name evidence="2" type="ORF">C1S70_30335</name>
</gene>
<feature type="region of interest" description="Disordered" evidence="1">
    <location>
        <begin position="24"/>
        <end position="43"/>
    </location>
</feature>
<evidence type="ECO:0000313" key="2">
    <source>
        <dbReference type="EMBL" id="PNQ95188.1"/>
    </source>
</evidence>
<dbReference type="Proteomes" id="UP000236268">
    <property type="component" value="Unassembled WGS sequence"/>
</dbReference>
<feature type="compositionally biased region" description="Pro residues" evidence="1">
    <location>
        <begin position="30"/>
        <end position="42"/>
    </location>
</feature>
<protein>
    <submittedName>
        <fullName evidence="2">Uncharacterized protein</fullName>
    </submittedName>
</protein>
<sequence>MKASGTAVAEPSSFVAVTITPEPTVTEPPILEPPEPLPPPAGPTTIPAILEVILPSGARLRLEGPVDPALAAVVVGALA</sequence>
<keyword evidence="2" id="KW-0614">Plasmid</keyword>
<geneLocation type="plasmid" evidence="2">
    <name>p38unnamed</name>
</geneLocation>
<organism evidence="2 3">
    <name type="scientific">Azospirillum argentinense</name>
    <dbReference type="NCBI Taxonomy" id="2970906"/>
    <lineage>
        <taxon>Bacteria</taxon>
        <taxon>Pseudomonadati</taxon>
        <taxon>Pseudomonadota</taxon>
        <taxon>Alphaproteobacteria</taxon>
        <taxon>Rhodospirillales</taxon>
        <taxon>Azospirillaceae</taxon>
        <taxon>Azospirillum</taxon>
    </lineage>
</organism>
<dbReference type="RefSeq" id="WP_103041600.1">
    <property type="nucleotide sequence ID" value="NZ_POWG01000058.1"/>
</dbReference>
<reference evidence="2 3" key="1">
    <citation type="submission" date="2018-01" db="EMBL/GenBank/DDBJ databases">
        <title>Whole genome sequence of Azospirillum brasilense REC3 isolated from strawberry roots.</title>
        <authorList>
            <person name="Fontana C.A."/>
            <person name="Salazar S.M."/>
            <person name="Bassi D."/>
            <person name="Puglisi E."/>
            <person name="Lovaisa N.C."/>
            <person name="Toffoli L.M."/>
            <person name="Pedraza R."/>
            <person name="Cocconcelli P.S."/>
        </authorList>
    </citation>
    <scope>NUCLEOTIDE SEQUENCE [LARGE SCALE GENOMIC DNA]</scope>
    <source>
        <strain evidence="2 3">REC3</strain>
        <plasmid evidence="2">p38unnamed</plasmid>
    </source>
</reference>
<name>A0A2K1FRL9_9PROT</name>
<comment type="caution">
    <text evidence="2">The sequence shown here is derived from an EMBL/GenBank/DDBJ whole genome shotgun (WGS) entry which is preliminary data.</text>
</comment>
<accession>A0A2K1FRL9</accession>
<dbReference type="EMBL" id="POWG01000058">
    <property type="protein sequence ID" value="PNQ95188.1"/>
    <property type="molecule type" value="Genomic_DNA"/>
</dbReference>
<dbReference type="AlphaFoldDB" id="A0A2K1FRL9"/>
<evidence type="ECO:0000313" key="3">
    <source>
        <dbReference type="Proteomes" id="UP000236268"/>
    </source>
</evidence>
<evidence type="ECO:0000256" key="1">
    <source>
        <dbReference type="SAM" id="MobiDB-lite"/>
    </source>
</evidence>